<sequence length="135" mass="14968">MNTADEQVGLRAALEHSRSDEGLVRLRAISELSALIFDPQARRRLVEMLDDDVVTMQIEAAEVLVRYGGQEGLLSVLEELGRRDDGDVDYIAYRLSDLDNLGDFPVLETASAIAESKISPDARRGLKDLHDVMGR</sequence>
<dbReference type="EMBL" id="JBEYBR010000015">
    <property type="protein sequence ID" value="MEU2121876.1"/>
    <property type="molecule type" value="Genomic_DNA"/>
</dbReference>
<dbReference type="Proteomes" id="UP001550535">
    <property type="component" value="Unassembled WGS sequence"/>
</dbReference>
<dbReference type="SUPFAM" id="SSF48371">
    <property type="entry name" value="ARM repeat"/>
    <property type="match status" value="1"/>
</dbReference>
<dbReference type="InterPro" id="IPR016024">
    <property type="entry name" value="ARM-type_fold"/>
</dbReference>
<comment type="caution">
    <text evidence="1">The sequence shown here is derived from an EMBL/GenBank/DDBJ whole genome shotgun (WGS) entry which is preliminary data.</text>
</comment>
<accession>A0ABV2X7N5</accession>
<keyword evidence="2" id="KW-1185">Reference proteome</keyword>
<protein>
    <submittedName>
        <fullName evidence="1">HEAT repeat domain-containing protein</fullName>
    </submittedName>
</protein>
<dbReference type="RefSeq" id="WP_169812985.1">
    <property type="nucleotide sequence ID" value="NZ_JBEYBM010000015.1"/>
</dbReference>
<name>A0ABV2X7N5_9NOCA</name>
<gene>
    <name evidence="1" type="ORF">ABZ507_08560</name>
</gene>
<proteinExistence type="predicted"/>
<dbReference type="Gene3D" id="1.25.10.10">
    <property type="entry name" value="Leucine-rich Repeat Variant"/>
    <property type="match status" value="1"/>
</dbReference>
<evidence type="ECO:0000313" key="2">
    <source>
        <dbReference type="Proteomes" id="UP001550535"/>
    </source>
</evidence>
<reference evidence="1 2" key="1">
    <citation type="submission" date="2024-06" db="EMBL/GenBank/DDBJ databases">
        <title>The Natural Products Discovery Center: Release of the First 8490 Sequenced Strains for Exploring Actinobacteria Biosynthetic Diversity.</title>
        <authorList>
            <person name="Kalkreuter E."/>
            <person name="Kautsar S.A."/>
            <person name="Yang D."/>
            <person name="Bader C.D."/>
            <person name="Teijaro C.N."/>
            <person name="Fluegel L."/>
            <person name="Davis C.M."/>
            <person name="Simpson J.R."/>
            <person name="Lauterbach L."/>
            <person name="Steele A.D."/>
            <person name="Gui C."/>
            <person name="Meng S."/>
            <person name="Li G."/>
            <person name="Viehrig K."/>
            <person name="Ye F."/>
            <person name="Su P."/>
            <person name="Kiefer A.F."/>
            <person name="Nichols A."/>
            <person name="Cepeda A.J."/>
            <person name="Yan W."/>
            <person name="Fan B."/>
            <person name="Jiang Y."/>
            <person name="Adhikari A."/>
            <person name="Zheng C.-J."/>
            <person name="Schuster L."/>
            <person name="Cowan T.M."/>
            <person name="Smanski M.J."/>
            <person name="Chevrette M.G."/>
            <person name="De Carvalho L.P.S."/>
            <person name="Shen B."/>
        </authorList>
    </citation>
    <scope>NUCLEOTIDE SEQUENCE [LARGE SCALE GENOMIC DNA]</scope>
    <source>
        <strain evidence="1 2">NPDC019434</strain>
    </source>
</reference>
<organism evidence="1 2">
    <name type="scientific">Nocardia niwae</name>
    <dbReference type="NCBI Taxonomy" id="626084"/>
    <lineage>
        <taxon>Bacteria</taxon>
        <taxon>Bacillati</taxon>
        <taxon>Actinomycetota</taxon>
        <taxon>Actinomycetes</taxon>
        <taxon>Mycobacteriales</taxon>
        <taxon>Nocardiaceae</taxon>
        <taxon>Nocardia</taxon>
    </lineage>
</organism>
<dbReference type="InterPro" id="IPR011989">
    <property type="entry name" value="ARM-like"/>
</dbReference>
<evidence type="ECO:0000313" key="1">
    <source>
        <dbReference type="EMBL" id="MEU2121876.1"/>
    </source>
</evidence>